<evidence type="ECO:0000313" key="3">
    <source>
        <dbReference type="EMBL" id="KAG2112383.1"/>
    </source>
</evidence>
<gene>
    <name evidence="3" type="ORF">F5147DRAFT_81328</name>
</gene>
<evidence type="ECO:0000256" key="1">
    <source>
        <dbReference type="ARBA" id="ARBA00011738"/>
    </source>
</evidence>
<dbReference type="Proteomes" id="UP000823399">
    <property type="component" value="Unassembled WGS sequence"/>
</dbReference>
<dbReference type="Gene3D" id="3.30.70.100">
    <property type="match status" value="1"/>
</dbReference>
<dbReference type="PANTHER" id="PTHR33178">
    <property type="match status" value="1"/>
</dbReference>
<keyword evidence="4" id="KW-1185">Reference proteome</keyword>
<evidence type="ECO:0000313" key="4">
    <source>
        <dbReference type="Proteomes" id="UP000823399"/>
    </source>
</evidence>
<name>A0A9P7FDA2_9AGAM</name>
<dbReference type="Pfam" id="PF07876">
    <property type="entry name" value="Dabb"/>
    <property type="match status" value="1"/>
</dbReference>
<reference evidence="3" key="1">
    <citation type="journal article" date="2020" name="New Phytol.">
        <title>Comparative genomics reveals dynamic genome evolution in host specialist ectomycorrhizal fungi.</title>
        <authorList>
            <person name="Lofgren L.A."/>
            <person name="Nguyen N.H."/>
            <person name="Vilgalys R."/>
            <person name="Ruytinx J."/>
            <person name="Liao H.L."/>
            <person name="Branco S."/>
            <person name="Kuo A."/>
            <person name="LaButti K."/>
            <person name="Lipzen A."/>
            <person name="Andreopoulos W."/>
            <person name="Pangilinan J."/>
            <person name="Riley R."/>
            <person name="Hundley H."/>
            <person name="Na H."/>
            <person name="Barry K."/>
            <person name="Grigoriev I.V."/>
            <person name="Stajich J.E."/>
            <person name="Kennedy P.G."/>
        </authorList>
    </citation>
    <scope>NUCLEOTIDE SEQUENCE</scope>
    <source>
        <strain evidence="3">FC423</strain>
    </source>
</reference>
<dbReference type="SUPFAM" id="SSF54909">
    <property type="entry name" value="Dimeric alpha+beta barrel"/>
    <property type="match status" value="1"/>
</dbReference>
<accession>A0A9P7FDA2</accession>
<dbReference type="AlphaFoldDB" id="A0A9P7FDA2"/>
<proteinExistence type="predicted"/>
<dbReference type="PROSITE" id="PS51502">
    <property type="entry name" value="S_R_A_B_BARREL"/>
    <property type="match status" value="1"/>
</dbReference>
<dbReference type="PANTHER" id="PTHR33178:SF10">
    <property type="entry name" value="STRESS-RESPONSE A_B BARREL DOMAIN-CONTAINING PROTEIN"/>
    <property type="match status" value="1"/>
</dbReference>
<dbReference type="InterPro" id="IPR013097">
    <property type="entry name" value="Dabb"/>
</dbReference>
<dbReference type="SMART" id="SM00886">
    <property type="entry name" value="Dabb"/>
    <property type="match status" value="1"/>
</dbReference>
<dbReference type="RefSeq" id="XP_041295314.1">
    <property type="nucleotide sequence ID" value="XM_041443490.1"/>
</dbReference>
<dbReference type="InterPro" id="IPR044662">
    <property type="entry name" value="HS1/DABB1-like"/>
</dbReference>
<dbReference type="InterPro" id="IPR011008">
    <property type="entry name" value="Dimeric_a/b-barrel"/>
</dbReference>
<comment type="caution">
    <text evidence="3">The sequence shown here is derived from an EMBL/GenBank/DDBJ whole genome shotgun (WGS) entry which is preliminary data.</text>
</comment>
<dbReference type="EMBL" id="JABBWM010000015">
    <property type="protein sequence ID" value="KAG2112383.1"/>
    <property type="molecule type" value="Genomic_DNA"/>
</dbReference>
<evidence type="ECO:0000259" key="2">
    <source>
        <dbReference type="PROSITE" id="PS51502"/>
    </source>
</evidence>
<organism evidence="3 4">
    <name type="scientific">Suillus discolor</name>
    <dbReference type="NCBI Taxonomy" id="1912936"/>
    <lineage>
        <taxon>Eukaryota</taxon>
        <taxon>Fungi</taxon>
        <taxon>Dikarya</taxon>
        <taxon>Basidiomycota</taxon>
        <taxon>Agaricomycotina</taxon>
        <taxon>Agaricomycetes</taxon>
        <taxon>Agaricomycetidae</taxon>
        <taxon>Boletales</taxon>
        <taxon>Suillineae</taxon>
        <taxon>Suillaceae</taxon>
        <taxon>Suillus</taxon>
    </lineage>
</organism>
<dbReference type="OrthoDB" id="42919at2759"/>
<dbReference type="GeneID" id="64705749"/>
<protein>
    <submittedName>
        <fullName evidence="3">Stress responsive A/B barrel domain-containing protein</fullName>
    </submittedName>
</protein>
<comment type="subunit">
    <text evidence="1">Homodimer.</text>
</comment>
<sequence length="100" mass="11215">MTIHHIVLYKFKPEVTPEQKQGVRDNVSALPSQIPAIQSIITGETVYNHLGHGFDGGVILLFESRAKLAEYRPHKALADYQAFLKPLLEDLLIFDIESTA</sequence>
<feature type="domain" description="Stress-response A/B barrel" evidence="2">
    <location>
        <begin position="3"/>
        <end position="96"/>
    </location>
</feature>